<gene>
    <name evidence="11" type="ORF">ACG33_07170</name>
</gene>
<feature type="domain" description="CusB-like beta-barrel" evidence="10">
    <location>
        <begin position="295"/>
        <end position="387"/>
    </location>
</feature>
<evidence type="ECO:0000256" key="1">
    <source>
        <dbReference type="ARBA" id="ARBA00004167"/>
    </source>
</evidence>
<evidence type="ECO:0000256" key="2">
    <source>
        <dbReference type="ARBA" id="ARBA00009477"/>
    </source>
</evidence>
<dbReference type="Pfam" id="PF25954">
    <property type="entry name" value="Beta-barrel_RND_2"/>
    <property type="match status" value="1"/>
</dbReference>
<name>A0A127FB66_STEDE</name>
<dbReference type="Pfam" id="PF25876">
    <property type="entry name" value="HH_MFP_RND"/>
    <property type="match status" value="1"/>
</dbReference>
<dbReference type="Pfam" id="PF25917">
    <property type="entry name" value="BSH_RND"/>
    <property type="match status" value="1"/>
</dbReference>
<feature type="domain" description="Multidrug resistance protein MdtA-like alpha-helical hairpin" evidence="8">
    <location>
        <begin position="153"/>
        <end position="220"/>
    </location>
</feature>
<evidence type="ECO:0000256" key="6">
    <source>
        <dbReference type="SAM" id="Coils"/>
    </source>
</evidence>
<keyword evidence="6" id="KW-0175">Coiled coil</keyword>
<evidence type="ECO:0000313" key="11">
    <source>
        <dbReference type="EMBL" id="AMN46881.1"/>
    </source>
</evidence>
<evidence type="ECO:0000259" key="8">
    <source>
        <dbReference type="Pfam" id="PF25876"/>
    </source>
</evidence>
<reference evidence="11 12" key="1">
    <citation type="submission" date="2015-06" db="EMBL/GenBank/DDBJ databases">
        <title>A Comprehensive Approach to Explore the Metabolic and Phylogenetic Diversity of Bacterial Steroid Degradation in the Environment: Testosterone as an Example.</title>
        <authorList>
            <person name="Yang F.-C."/>
            <person name="Chen Y.-L."/>
            <person name="Yu C.-P."/>
            <person name="Tang S.-L."/>
            <person name="Wang P.-H."/>
            <person name="Ismail W."/>
            <person name="Wang C.-H."/>
            <person name="Yang C.-Y."/>
            <person name="Chiang Y.-R."/>
        </authorList>
    </citation>
    <scope>NUCLEOTIDE SEQUENCE [LARGE SCALE GENOMIC DNA]</scope>
    <source>
        <strain evidence="11 12">DSM 18526</strain>
    </source>
</reference>
<accession>A0A127FB66</accession>
<organism evidence="11 12">
    <name type="scientific">Steroidobacter denitrificans</name>
    <dbReference type="NCBI Taxonomy" id="465721"/>
    <lineage>
        <taxon>Bacteria</taxon>
        <taxon>Pseudomonadati</taxon>
        <taxon>Pseudomonadota</taxon>
        <taxon>Gammaproteobacteria</taxon>
        <taxon>Steroidobacterales</taxon>
        <taxon>Steroidobacteraceae</taxon>
        <taxon>Steroidobacter</taxon>
    </lineage>
</organism>
<dbReference type="InterPro" id="IPR058792">
    <property type="entry name" value="Beta-barrel_RND_2"/>
</dbReference>
<feature type="domain" description="Multidrug resistance protein MdtA-like barrel-sandwich hybrid" evidence="9">
    <location>
        <begin position="75"/>
        <end position="284"/>
    </location>
</feature>
<dbReference type="InterPro" id="IPR058625">
    <property type="entry name" value="MdtA-like_BSH"/>
</dbReference>
<dbReference type="PRINTS" id="PR01490">
    <property type="entry name" value="RTXTOXIND"/>
</dbReference>
<dbReference type="PANTHER" id="PTHR30386:SF26">
    <property type="entry name" value="TRANSPORT PROTEIN COMB"/>
    <property type="match status" value="1"/>
</dbReference>
<feature type="coiled-coil region" evidence="6">
    <location>
        <begin position="222"/>
        <end position="249"/>
    </location>
</feature>
<dbReference type="Gene3D" id="2.40.50.100">
    <property type="match status" value="1"/>
</dbReference>
<dbReference type="SUPFAM" id="SSF111369">
    <property type="entry name" value="HlyD-like secretion proteins"/>
    <property type="match status" value="2"/>
</dbReference>
<dbReference type="PANTHER" id="PTHR30386">
    <property type="entry name" value="MEMBRANE FUSION SUBUNIT OF EMRAB-TOLC MULTIDRUG EFFLUX PUMP"/>
    <property type="match status" value="1"/>
</dbReference>
<evidence type="ECO:0000256" key="7">
    <source>
        <dbReference type="SAM" id="Phobius"/>
    </source>
</evidence>
<protein>
    <recommendedName>
        <fullName evidence="13">Secretion protein HlyD</fullName>
    </recommendedName>
</protein>
<dbReference type="Proteomes" id="UP000070250">
    <property type="component" value="Chromosome"/>
</dbReference>
<dbReference type="EMBL" id="CP011971">
    <property type="protein sequence ID" value="AMN46881.1"/>
    <property type="molecule type" value="Genomic_DNA"/>
</dbReference>
<comment type="subcellular location">
    <subcellularLocation>
        <location evidence="1">Membrane</location>
        <topology evidence="1">Single-pass membrane protein</topology>
    </subcellularLocation>
</comment>
<dbReference type="InterPro" id="IPR058624">
    <property type="entry name" value="MdtA-like_HH"/>
</dbReference>
<evidence type="ECO:0000256" key="5">
    <source>
        <dbReference type="ARBA" id="ARBA00023136"/>
    </source>
</evidence>
<evidence type="ECO:0000259" key="9">
    <source>
        <dbReference type="Pfam" id="PF25917"/>
    </source>
</evidence>
<sequence>MEAARSCSRECDSSAPRRRLQGFSWFPPGCTANLRLRRIAMAIALMAGVISLGIWLHHRATHIHVTDSRIASHVVVLSSEVTGRLLAIPVVVGQHVSKGDLLAAIDRSQSRLQLREIEARMEAVSAQQAQLRAQQDMVRRQVNGRLQAARSQLLAAEADRHGKMAERDNARDELERLSALYKTGAVSAQLLDTTRAQFISTQQQELRAAAGIDTARANLTSVQAEEAQAVVLERQITMLEAQKAALAAQRQQQLIDLDKRAIHAQFDGVIDQTFAEAGEYVSPGMRVLMYHDPKRVWVDANIKETDFDRLKIGASATVTVDAYPHRRFTGKVTHLGQATTSEFALLPNPNPSGNFTKVTQRLPVRIAVAQQDDLLRPGMMVEVSIDATTGNVVH</sequence>
<dbReference type="Gene3D" id="2.40.30.170">
    <property type="match status" value="1"/>
</dbReference>
<comment type="similarity">
    <text evidence="2">Belongs to the membrane fusion protein (MFP) (TC 8.A.1) family.</text>
</comment>
<keyword evidence="5 7" id="KW-0472">Membrane</keyword>
<dbReference type="Gene3D" id="1.10.287.470">
    <property type="entry name" value="Helix hairpin bin"/>
    <property type="match status" value="2"/>
</dbReference>
<keyword evidence="4 7" id="KW-1133">Transmembrane helix</keyword>
<evidence type="ECO:0000256" key="4">
    <source>
        <dbReference type="ARBA" id="ARBA00022989"/>
    </source>
</evidence>
<feature type="coiled-coil region" evidence="6">
    <location>
        <begin position="107"/>
        <end position="159"/>
    </location>
</feature>
<proteinExistence type="inferred from homology"/>
<keyword evidence="12" id="KW-1185">Reference proteome</keyword>
<dbReference type="STRING" id="465721.ACG33_07170"/>
<evidence type="ECO:0008006" key="13">
    <source>
        <dbReference type="Google" id="ProtNLM"/>
    </source>
</evidence>
<dbReference type="KEGG" id="sdf:ACG33_07170"/>
<evidence type="ECO:0000313" key="12">
    <source>
        <dbReference type="Proteomes" id="UP000070250"/>
    </source>
</evidence>
<dbReference type="GO" id="GO:0055085">
    <property type="term" value="P:transmembrane transport"/>
    <property type="evidence" value="ECO:0007669"/>
    <property type="project" value="InterPro"/>
</dbReference>
<dbReference type="GO" id="GO:0016020">
    <property type="term" value="C:membrane"/>
    <property type="evidence" value="ECO:0007669"/>
    <property type="project" value="UniProtKB-SubCell"/>
</dbReference>
<dbReference type="AlphaFoldDB" id="A0A127FB66"/>
<feature type="transmembrane region" description="Helical" evidence="7">
    <location>
        <begin position="39"/>
        <end position="58"/>
    </location>
</feature>
<evidence type="ECO:0000259" key="10">
    <source>
        <dbReference type="Pfam" id="PF25954"/>
    </source>
</evidence>
<keyword evidence="3 7" id="KW-0812">Transmembrane</keyword>
<evidence type="ECO:0000256" key="3">
    <source>
        <dbReference type="ARBA" id="ARBA00022692"/>
    </source>
</evidence>
<dbReference type="InterPro" id="IPR050739">
    <property type="entry name" value="MFP"/>
</dbReference>